<feature type="domain" description="Non-haem dioxygenase N-terminal" evidence="6">
    <location>
        <begin position="26"/>
        <end position="128"/>
    </location>
</feature>
<dbReference type="PANTHER" id="PTHR10209">
    <property type="entry name" value="OXIDOREDUCTASE, 2OG-FE II OXYGENASE FAMILY PROTEIN"/>
    <property type="match status" value="1"/>
</dbReference>
<gene>
    <name evidence="7" type="ORF">L1049_025845</name>
</gene>
<evidence type="ECO:0000259" key="5">
    <source>
        <dbReference type="Pfam" id="PF03171"/>
    </source>
</evidence>
<evidence type="ECO:0000256" key="4">
    <source>
        <dbReference type="ARBA" id="ARBA00023004"/>
    </source>
</evidence>
<keyword evidence="3" id="KW-0560">Oxidoreductase</keyword>
<comment type="caution">
    <text evidence="7">The sequence shown here is derived from an EMBL/GenBank/DDBJ whole genome shotgun (WGS) entry which is preliminary data.</text>
</comment>
<name>A0AAP0R6W8_LIQFO</name>
<keyword evidence="8" id="KW-1185">Reference proteome</keyword>
<sequence>MAEVDPVYIQAIEHRPKPTTILDRDIPLIDLSPLQDSGSNADGLVEEIGNACRKWGFFQVINHGVPSDVRLKTETVAGKFFGLPREEKRKVRKDEFKPMGYNDAEHTENVRDWKQVFDFTLQEPTLVPVSLDPHEKEVWSNDKYESVEHRVVVNSEKERFSIPFFFQPAANVMLKPLEELIWRWVDH</sequence>
<evidence type="ECO:0000259" key="6">
    <source>
        <dbReference type="Pfam" id="PF14226"/>
    </source>
</evidence>
<dbReference type="SUPFAM" id="SSF51197">
    <property type="entry name" value="Clavaminate synthase-like"/>
    <property type="match status" value="2"/>
</dbReference>
<feature type="domain" description="Isopenicillin N synthase-like Fe(2+) 2OG dioxygenase" evidence="5">
    <location>
        <begin position="137"/>
        <end position="168"/>
    </location>
</feature>
<evidence type="ECO:0000256" key="2">
    <source>
        <dbReference type="ARBA" id="ARBA00022723"/>
    </source>
</evidence>
<organism evidence="7 8">
    <name type="scientific">Liquidambar formosana</name>
    <name type="common">Formosan gum</name>
    <dbReference type="NCBI Taxonomy" id="63359"/>
    <lineage>
        <taxon>Eukaryota</taxon>
        <taxon>Viridiplantae</taxon>
        <taxon>Streptophyta</taxon>
        <taxon>Embryophyta</taxon>
        <taxon>Tracheophyta</taxon>
        <taxon>Spermatophyta</taxon>
        <taxon>Magnoliopsida</taxon>
        <taxon>eudicotyledons</taxon>
        <taxon>Gunneridae</taxon>
        <taxon>Pentapetalae</taxon>
        <taxon>Saxifragales</taxon>
        <taxon>Altingiaceae</taxon>
        <taxon>Liquidambar</taxon>
    </lineage>
</organism>
<keyword evidence="2" id="KW-0479">Metal-binding</keyword>
<accession>A0AAP0R6W8</accession>
<dbReference type="AlphaFoldDB" id="A0AAP0R6W8"/>
<keyword evidence="4" id="KW-0408">Iron</keyword>
<reference evidence="7 8" key="1">
    <citation type="journal article" date="2024" name="Plant J.">
        <title>Genome sequences and population genomics reveal climatic adaptation and genomic divergence between two closely related sweetgum species.</title>
        <authorList>
            <person name="Xu W.Q."/>
            <person name="Ren C.Q."/>
            <person name="Zhang X.Y."/>
            <person name="Comes H.P."/>
            <person name="Liu X.H."/>
            <person name="Li Y.G."/>
            <person name="Kettle C.J."/>
            <person name="Jalonen R."/>
            <person name="Gaisberger H."/>
            <person name="Ma Y.Z."/>
            <person name="Qiu Y.X."/>
        </authorList>
    </citation>
    <scope>NUCLEOTIDE SEQUENCE [LARGE SCALE GENOMIC DNA]</scope>
    <source>
        <strain evidence="7">Hangzhou</strain>
    </source>
</reference>
<dbReference type="InterPro" id="IPR026992">
    <property type="entry name" value="DIOX_N"/>
</dbReference>
<evidence type="ECO:0000313" key="7">
    <source>
        <dbReference type="EMBL" id="KAK9270268.1"/>
    </source>
</evidence>
<dbReference type="GO" id="GO:0016491">
    <property type="term" value="F:oxidoreductase activity"/>
    <property type="evidence" value="ECO:0007669"/>
    <property type="project" value="UniProtKB-KW"/>
</dbReference>
<dbReference type="InterPro" id="IPR027443">
    <property type="entry name" value="IPNS-like_sf"/>
</dbReference>
<dbReference type="Proteomes" id="UP001415857">
    <property type="component" value="Unassembled WGS sequence"/>
</dbReference>
<dbReference type="Gene3D" id="2.60.120.330">
    <property type="entry name" value="B-lactam Antibiotic, Isopenicillin N Synthase, Chain"/>
    <property type="match status" value="2"/>
</dbReference>
<protein>
    <recommendedName>
        <fullName evidence="9">Non-haem dioxygenase N-terminal domain-containing protein</fullName>
    </recommendedName>
</protein>
<dbReference type="InterPro" id="IPR044861">
    <property type="entry name" value="IPNS-like_FE2OG_OXY"/>
</dbReference>
<proteinExistence type="inferred from homology"/>
<dbReference type="PANTHER" id="PTHR10209:SF885">
    <property type="entry name" value="2OG-FE(II) OXYGENASE FAMILY, PUTATIVE (AFU_ORTHOLOGUE AFUA_2G00750)-RELATED"/>
    <property type="match status" value="1"/>
</dbReference>
<evidence type="ECO:0000256" key="1">
    <source>
        <dbReference type="ARBA" id="ARBA00008056"/>
    </source>
</evidence>
<comment type="similarity">
    <text evidence="1">Belongs to the iron/ascorbate-dependent oxidoreductase family.</text>
</comment>
<dbReference type="EMBL" id="JBBPBK010000014">
    <property type="protein sequence ID" value="KAK9270268.1"/>
    <property type="molecule type" value="Genomic_DNA"/>
</dbReference>
<dbReference type="Pfam" id="PF14226">
    <property type="entry name" value="DIOX_N"/>
    <property type="match status" value="1"/>
</dbReference>
<dbReference type="GO" id="GO:0046872">
    <property type="term" value="F:metal ion binding"/>
    <property type="evidence" value="ECO:0007669"/>
    <property type="project" value="UniProtKB-KW"/>
</dbReference>
<evidence type="ECO:0008006" key="9">
    <source>
        <dbReference type="Google" id="ProtNLM"/>
    </source>
</evidence>
<evidence type="ECO:0000313" key="8">
    <source>
        <dbReference type="Proteomes" id="UP001415857"/>
    </source>
</evidence>
<evidence type="ECO:0000256" key="3">
    <source>
        <dbReference type="ARBA" id="ARBA00023002"/>
    </source>
</evidence>
<dbReference type="Pfam" id="PF03171">
    <property type="entry name" value="2OG-FeII_Oxy"/>
    <property type="match status" value="1"/>
</dbReference>